<evidence type="ECO:0000259" key="10">
    <source>
        <dbReference type="PROSITE" id="PS50850"/>
    </source>
</evidence>
<evidence type="ECO:0000256" key="8">
    <source>
        <dbReference type="SAM" id="MobiDB-lite"/>
    </source>
</evidence>
<evidence type="ECO:0000313" key="11">
    <source>
        <dbReference type="EMBL" id="KAG0648136.1"/>
    </source>
</evidence>
<dbReference type="InterPro" id="IPR005829">
    <property type="entry name" value="Sugar_transporter_CS"/>
</dbReference>
<dbReference type="InterPro" id="IPR020846">
    <property type="entry name" value="MFS_dom"/>
</dbReference>
<dbReference type="SUPFAM" id="SSF103473">
    <property type="entry name" value="MFS general substrate transporter"/>
    <property type="match status" value="1"/>
</dbReference>
<evidence type="ECO:0000256" key="3">
    <source>
        <dbReference type="ARBA" id="ARBA00022448"/>
    </source>
</evidence>
<proteinExistence type="inferred from homology"/>
<feature type="transmembrane region" description="Helical" evidence="9">
    <location>
        <begin position="452"/>
        <end position="474"/>
    </location>
</feature>
<dbReference type="PANTHER" id="PTHR48022">
    <property type="entry name" value="PLASTIDIC GLUCOSE TRANSPORTER 4"/>
    <property type="match status" value="1"/>
</dbReference>
<feature type="domain" description="Major facilitator superfamily (MFS) profile" evidence="10">
    <location>
        <begin position="65"/>
        <end position="509"/>
    </location>
</feature>
<dbReference type="Proteomes" id="UP000785200">
    <property type="component" value="Unassembled WGS sequence"/>
</dbReference>
<evidence type="ECO:0000256" key="7">
    <source>
        <dbReference type="RuleBase" id="RU003346"/>
    </source>
</evidence>
<keyword evidence="5 9" id="KW-1133">Transmembrane helix</keyword>
<feature type="transmembrane region" description="Helical" evidence="9">
    <location>
        <begin position="486"/>
        <end position="503"/>
    </location>
</feature>
<dbReference type="PROSITE" id="PS50850">
    <property type="entry name" value="MFS"/>
    <property type="match status" value="1"/>
</dbReference>
<dbReference type="Pfam" id="PF00083">
    <property type="entry name" value="Sugar_tr"/>
    <property type="match status" value="1"/>
</dbReference>
<feature type="region of interest" description="Disordered" evidence="8">
    <location>
        <begin position="1"/>
        <end position="25"/>
    </location>
</feature>
<keyword evidence="4 9" id="KW-0812">Transmembrane</keyword>
<feature type="transmembrane region" description="Helical" evidence="9">
    <location>
        <begin position="200"/>
        <end position="219"/>
    </location>
</feature>
<evidence type="ECO:0000313" key="12">
    <source>
        <dbReference type="Proteomes" id="UP000785200"/>
    </source>
</evidence>
<comment type="similarity">
    <text evidence="2 7">Belongs to the major facilitator superfamily. Sugar transporter (TC 2.A.1.1) family.</text>
</comment>
<feature type="transmembrane region" description="Helical" evidence="9">
    <location>
        <begin position="58"/>
        <end position="78"/>
    </location>
</feature>
<dbReference type="NCBIfam" id="TIGR00879">
    <property type="entry name" value="SP"/>
    <property type="match status" value="1"/>
</dbReference>
<dbReference type="FunFam" id="1.20.1250.20:FF:000078">
    <property type="entry name" value="MFS maltose transporter, putative"/>
    <property type="match status" value="1"/>
</dbReference>
<dbReference type="Gene3D" id="1.20.1250.20">
    <property type="entry name" value="MFS general substrate transporter like domains"/>
    <property type="match status" value="1"/>
</dbReference>
<evidence type="ECO:0000256" key="1">
    <source>
        <dbReference type="ARBA" id="ARBA00004141"/>
    </source>
</evidence>
<feature type="transmembrane region" description="Helical" evidence="9">
    <location>
        <begin position="321"/>
        <end position="342"/>
    </location>
</feature>
<keyword evidence="6 9" id="KW-0472">Membrane</keyword>
<dbReference type="PROSITE" id="PS00217">
    <property type="entry name" value="SUGAR_TRANSPORT_2"/>
    <property type="match status" value="1"/>
</dbReference>
<evidence type="ECO:0000256" key="5">
    <source>
        <dbReference type="ARBA" id="ARBA00022989"/>
    </source>
</evidence>
<dbReference type="PANTHER" id="PTHR48022:SF83">
    <property type="entry name" value="MAJOR FACILITATOR SUPERFAMILY (MFS) PROFILE DOMAIN-CONTAINING PROTEIN"/>
    <property type="match status" value="1"/>
</dbReference>
<feature type="transmembrane region" description="Helical" evidence="9">
    <location>
        <begin position="419"/>
        <end position="440"/>
    </location>
</feature>
<gene>
    <name evidence="11" type="ORF">D0Z07_5618</name>
</gene>
<comment type="subcellular location">
    <subcellularLocation>
        <location evidence="1">Membrane</location>
        <topology evidence="1">Multi-pass membrane protein</topology>
    </subcellularLocation>
</comment>
<dbReference type="InterPro" id="IPR003663">
    <property type="entry name" value="Sugar/inositol_transpt"/>
</dbReference>
<feature type="compositionally biased region" description="Basic and acidic residues" evidence="8">
    <location>
        <begin position="7"/>
        <end position="25"/>
    </location>
</feature>
<evidence type="ECO:0000256" key="6">
    <source>
        <dbReference type="ARBA" id="ARBA00023136"/>
    </source>
</evidence>
<feature type="transmembrane region" description="Helical" evidence="9">
    <location>
        <begin position="382"/>
        <end position="407"/>
    </location>
</feature>
<protein>
    <submittedName>
        <fullName evidence="11">Maltose transport MAL11</fullName>
    </submittedName>
</protein>
<sequence length="550" mass="61359">MAIDTTETEKNEGATEIERNEATHGSELMTEKADLKFQDAAEGTLIEHQLTTREAAHIYWKGIIWCLVFGLAIIMRAFDIEIFGNFYALPSFQKTFGFPVKGHGYQIPASWQTAIGNGNSVGQIIGAYLVTYPMERYGRIRTMIALLVCSSILVFMQFFATSLTVLCASEYLCGVIWGGYPVLVQTYCSEMLPIVLRGYLTGYINLCYVMGQFICTGISSGFANNPTQWAWRVPFALQWMWPCILVPALLFAPESAWWLMRHGRVEEAEKALQKTCIDSPKINIKKTLAMMLKTDLVEKEIEKGTTYRECFKGPNRRRTEICLLLAVINNFTGNPVGYATYFFEQVGLSTQNSFYMGVGVNGVGFVGTVLSVFLIRYTGHRTALLFGVLASIAILFTVAFMCLAPNYHADPSYGWAQASLLIVLQFISDPTLNTYYYILVCEIPSTRLRSKTISLTTGMAAITGIALSAIGPYFLNPGAVNAGGKIEFLFGGVLCFAFLYLFLRLPELKGRTYEEIDIMFARKVPTRQFAKYKFEDESDPTVPASGEEGI</sequence>
<feature type="transmembrane region" description="Helical" evidence="9">
    <location>
        <begin position="144"/>
        <end position="163"/>
    </location>
</feature>
<dbReference type="GO" id="GO:0016020">
    <property type="term" value="C:membrane"/>
    <property type="evidence" value="ECO:0007669"/>
    <property type="project" value="UniProtKB-SubCell"/>
</dbReference>
<comment type="caution">
    <text evidence="11">The sequence shown here is derived from an EMBL/GenBank/DDBJ whole genome shotgun (WGS) entry which is preliminary data.</text>
</comment>
<dbReference type="AlphaFoldDB" id="A0A9P7AWE5"/>
<dbReference type="InterPro" id="IPR005828">
    <property type="entry name" value="MFS_sugar_transport-like"/>
</dbReference>
<dbReference type="InterPro" id="IPR050360">
    <property type="entry name" value="MFS_Sugar_Transporters"/>
</dbReference>
<evidence type="ECO:0000256" key="4">
    <source>
        <dbReference type="ARBA" id="ARBA00022692"/>
    </source>
</evidence>
<keyword evidence="12" id="KW-1185">Reference proteome</keyword>
<organism evidence="11 12">
    <name type="scientific">Hyphodiscus hymeniophilus</name>
    <dbReference type="NCBI Taxonomy" id="353542"/>
    <lineage>
        <taxon>Eukaryota</taxon>
        <taxon>Fungi</taxon>
        <taxon>Dikarya</taxon>
        <taxon>Ascomycota</taxon>
        <taxon>Pezizomycotina</taxon>
        <taxon>Leotiomycetes</taxon>
        <taxon>Helotiales</taxon>
        <taxon>Hyphodiscaceae</taxon>
        <taxon>Hyphodiscus</taxon>
    </lineage>
</organism>
<name>A0A9P7AWE5_9HELO</name>
<feature type="transmembrane region" description="Helical" evidence="9">
    <location>
        <begin position="354"/>
        <end position="375"/>
    </location>
</feature>
<evidence type="ECO:0000256" key="2">
    <source>
        <dbReference type="ARBA" id="ARBA00010992"/>
    </source>
</evidence>
<feature type="transmembrane region" description="Helical" evidence="9">
    <location>
        <begin position="239"/>
        <end position="260"/>
    </location>
</feature>
<feature type="transmembrane region" description="Helical" evidence="9">
    <location>
        <begin position="169"/>
        <end position="188"/>
    </location>
</feature>
<dbReference type="OrthoDB" id="6612291at2759"/>
<keyword evidence="3 7" id="KW-0813">Transport</keyword>
<reference evidence="11" key="1">
    <citation type="submission" date="2019-07" db="EMBL/GenBank/DDBJ databases">
        <title>Hyphodiscus hymeniophilus genome sequencing and assembly.</title>
        <authorList>
            <person name="Kramer G."/>
            <person name="Nodwell J."/>
        </authorList>
    </citation>
    <scope>NUCLEOTIDE SEQUENCE</scope>
    <source>
        <strain evidence="11">ATCC 34498</strain>
    </source>
</reference>
<accession>A0A9P7AWE5</accession>
<evidence type="ECO:0000256" key="9">
    <source>
        <dbReference type="SAM" id="Phobius"/>
    </source>
</evidence>
<dbReference type="EMBL" id="VNKQ01000011">
    <property type="protein sequence ID" value="KAG0648136.1"/>
    <property type="molecule type" value="Genomic_DNA"/>
</dbReference>
<dbReference type="GO" id="GO:0005351">
    <property type="term" value="F:carbohydrate:proton symporter activity"/>
    <property type="evidence" value="ECO:0007669"/>
    <property type="project" value="TreeGrafter"/>
</dbReference>
<dbReference type="InterPro" id="IPR036259">
    <property type="entry name" value="MFS_trans_sf"/>
</dbReference>